<evidence type="ECO:0000259" key="2">
    <source>
        <dbReference type="Pfam" id="PF18040"/>
    </source>
</evidence>
<feature type="compositionally biased region" description="Polar residues" evidence="1">
    <location>
        <begin position="1109"/>
        <end position="1121"/>
    </location>
</feature>
<accession>A0AAV8UJU5</accession>
<sequence>MIKGYERRRLGLIQRERTKAERDQLLRFGGDLLWDTERVDANPGFTTQLPDEIMVEEDEITVLKVVFDDPSRDNRRVQRTRHYPTRIRDHTGKEPDFPAPISKNRKIDYYFEDVPNTPGGMVDIRISHSRKFGLSEKPKVFVNNVEVPQEDFSDDVAGGFKLFDENFYGVFLVHYHLEDLASKTRPKISVEYPDDGGLMVTVVLEVTECTRSSCCVLQHRKNQEPCNIPTGDVFTGRIRPNPTPVPEPTPTPTPRPETEGNQVLLDTNFESSSSKAWSRSGGAKKQTKTKHGGQRAMELPLGEAEISQEVELLRGKRYRLRCYYLGRVKLSVFDSDGAVVVGENEAVEIPSSGNSNSAWHRAVQIFDIRKSGAYRILIRTKENNSGYVDTCDLYRIERLGTPTPSPTPTPTPMPRIVGDQIFDSPGFESSSNPWDRNNGASYERASSLVYKGSRSLKLEKFQSTTEQSVALRKGGRYRFKCFVQGVVRIKVRLGSKTIARTTSADLEPFEGGPWSTVAMVFTVDSYDDYTSQIENTRNQPAYIDACTLYHVDKIPPESPEPTSRPEPTTAPRETGRQLLANGSFEERTGWTLKRGAKYQKRDEYAFVGGDSVQLVDGSTVEQTVALREGGRYRMRCHSIGDIRMEVLDGTRSVTRSKDRDITQIGDGPWNVLSMDFNINKYDDFKVSVWNFRTEFVYLDECTLYHLDRVPPRTPTPEPTPVETPVPVVGDQLLKNSGFEGAYSWTRVMAAYFSTNGDFVQRGKQSMRLNNGSSNIRQRVELRAGGTYRLQCYVIGKVQAEIRRAGAALARSGAGEVVLVGNGPFSLLTMDFDVTKYGIHSLVLANEQNDRSFVDSCSLYSVGETPPPTQTPEPTPSETTATTPKPTPSETTTKTPNPTPSETTATTPKPTPSQTTATPKPTQSETTTKTPNPTPSETTTKTPNPTPTETTTKTPNPTPTETTGPVVGDQILENNGFETRRDWDFKQGASLQASAEYVLNGLRSLVLPVYRSGVEQTVRLRAGGKYRLVCFTQGDVRMKAFLGSRLLARSNEANRRIWQGGPWETIRMIFDVNTYADVKVDVYNGKNTAARVDSCVLYHLNVVPPPEPTGNPTVNPTANPTVKPSVEPTPEPTQTETQGPDVTETEAQTAQASATPDVVIVTDGRELLSNPGFEEGDEDWTVVSRRAWFGAVEPKIDGSRRLRLLQYAAAVEQAVSLDPGRYRLSCYVIGPVVLKIFRGDEQLFKSLPLNKKLYLDGPWSTLFVSFRITSAEDLKLRIFNSQNSDSFVDGCSLTAVAR</sequence>
<dbReference type="Pfam" id="PF18040">
    <property type="entry name" value="BPA_C"/>
    <property type="match status" value="1"/>
</dbReference>
<dbReference type="Proteomes" id="UP001157974">
    <property type="component" value="Unassembled WGS sequence"/>
</dbReference>
<feature type="region of interest" description="Disordered" evidence="1">
    <location>
        <begin position="228"/>
        <end position="295"/>
    </location>
</feature>
<dbReference type="Gene3D" id="2.60.120.260">
    <property type="entry name" value="Galactose-binding domain-like"/>
    <property type="match status" value="5"/>
</dbReference>
<feature type="compositionally biased region" description="Low complexity" evidence="1">
    <location>
        <begin position="914"/>
        <end position="962"/>
    </location>
</feature>
<keyword evidence="4" id="KW-1185">Reference proteome</keyword>
<evidence type="ECO:0000313" key="3">
    <source>
        <dbReference type="EMBL" id="KAJ8901447.1"/>
    </source>
</evidence>
<feature type="compositionally biased region" description="Low complexity" evidence="1">
    <location>
        <begin position="271"/>
        <end position="284"/>
    </location>
</feature>
<feature type="region of interest" description="Disordered" evidence="1">
    <location>
        <begin position="553"/>
        <end position="577"/>
    </location>
</feature>
<feature type="compositionally biased region" description="Pro residues" evidence="1">
    <location>
        <begin position="864"/>
        <end position="874"/>
    </location>
</feature>
<dbReference type="Gene3D" id="2.60.120.1200">
    <property type="match status" value="1"/>
</dbReference>
<dbReference type="InterPro" id="IPR041224">
    <property type="entry name" value="BPA_C"/>
</dbReference>
<feature type="compositionally biased region" description="Low complexity" evidence="1">
    <location>
        <begin position="1144"/>
        <end position="1153"/>
    </location>
</feature>
<feature type="region of interest" description="Disordered" evidence="1">
    <location>
        <begin position="857"/>
        <end position="969"/>
    </location>
</feature>
<feature type="compositionally biased region" description="Low complexity" evidence="1">
    <location>
        <begin position="875"/>
        <end position="903"/>
    </location>
</feature>
<protein>
    <recommendedName>
        <fullName evidence="2">Beta-porphyranase A C-terminal domain-containing protein</fullName>
    </recommendedName>
</protein>
<reference evidence="3 4" key="1">
    <citation type="journal article" date="2023" name="Nat. Commun.">
        <title>Origin of minicircular mitochondrial genomes in red algae.</title>
        <authorList>
            <person name="Lee Y."/>
            <person name="Cho C.H."/>
            <person name="Lee Y.M."/>
            <person name="Park S.I."/>
            <person name="Yang J.H."/>
            <person name="West J.A."/>
            <person name="Bhattacharya D."/>
            <person name="Yoon H.S."/>
        </authorList>
    </citation>
    <scope>NUCLEOTIDE SEQUENCE [LARGE SCALE GENOMIC DNA]</scope>
    <source>
        <strain evidence="3 4">CCMP1338</strain>
        <tissue evidence="3">Whole cell</tissue>
    </source>
</reference>
<evidence type="ECO:0000313" key="4">
    <source>
        <dbReference type="Proteomes" id="UP001157974"/>
    </source>
</evidence>
<feature type="compositionally biased region" description="Polar residues" evidence="1">
    <location>
        <begin position="260"/>
        <end position="270"/>
    </location>
</feature>
<evidence type="ECO:0000256" key="1">
    <source>
        <dbReference type="SAM" id="MobiDB-lite"/>
    </source>
</evidence>
<feature type="region of interest" description="Disordered" evidence="1">
    <location>
        <begin position="1104"/>
        <end position="1153"/>
    </location>
</feature>
<dbReference type="PANTHER" id="PTHR48148">
    <property type="entry name" value="KERATINOCYTE PROLINE-RICH PROTEIN"/>
    <property type="match status" value="1"/>
</dbReference>
<dbReference type="PANTHER" id="PTHR48148:SF3">
    <property type="entry name" value="KERATINOCYTE PROLINE-RICH PROTEIN"/>
    <property type="match status" value="1"/>
</dbReference>
<comment type="caution">
    <text evidence="3">The sequence shown here is derived from an EMBL/GenBank/DDBJ whole genome shotgun (WGS) entry which is preliminary data.</text>
</comment>
<gene>
    <name evidence="3" type="ORF">NDN08_007293</name>
</gene>
<proteinExistence type="predicted"/>
<feature type="compositionally biased region" description="Polar residues" evidence="1">
    <location>
        <begin position="904"/>
        <end position="913"/>
    </location>
</feature>
<dbReference type="PRINTS" id="PR01217">
    <property type="entry name" value="PRICHEXTENSN"/>
</dbReference>
<dbReference type="EMBL" id="JAMWBK010000011">
    <property type="protein sequence ID" value="KAJ8901447.1"/>
    <property type="molecule type" value="Genomic_DNA"/>
</dbReference>
<organism evidence="3 4">
    <name type="scientific">Rhodosorus marinus</name>
    <dbReference type="NCBI Taxonomy" id="101924"/>
    <lineage>
        <taxon>Eukaryota</taxon>
        <taxon>Rhodophyta</taxon>
        <taxon>Stylonematophyceae</taxon>
        <taxon>Stylonematales</taxon>
        <taxon>Stylonemataceae</taxon>
        <taxon>Rhodosorus</taxon>
    </lineage>
</organism>
<name>A0AAV8UJU5_9RHOD</name>
<feature type="compositionally biased region" description="Pro residues" evidence="1">
    <location>
        <begin position="241"/>
        <end position="255"/>
    </location>
</feature>
<feature type="domain" description="Beta-porphyranase A C-terminal" evidence="2">
    <location>
        <begin position="110"/>
        <end position="207"/>
    </location>
</feature>